<feature type="region of interest" description="Disordered" evidence="4">
    <location>
        <begin position="240"/>
        <end position="264"/>
    </location>
</feature>
<evidence type="ECO:0000256" key="2">
    <source>
        <dbReference type="ARBA" id="ARBA00023125"/>
    </source>
</evidence>
<gene>
    <name evidence="6" type="ORF">G6N77_13290</name>
</gene>
<dbReference type="CDD" id="cd01392">
    <property type="entry name" value="HTH_LacI"/>
    <property type="match status" value="1"/>
</dbReference>
<protein>
    <submittedName>
        <fullName evidence="6">LacI family transcriptional regulator</fullName>
    </submittedName>
</protein>
<dbReference type="SMART" id="SM00354">
    <property type="entry name" value="HTH_LACI"/>
    <property type="match status" value="1"/>
</dbReference>
<dbReference type="Pfam" id="PF13377">
    <property type="entry name" value="Peripla_BP_3"/>
    <property type="match status" value="1"/>
</dbReference>
<reference evidence="6 7" key="1">
    <citation type="submission" date="2020-02" db="EMBL/GenBank/DDBJ databases">
        <title>Genome sequence of the type strain DSM 27180 of Arthrobacter silviterrae.</title>
        <authorList>
            <person name="Gao J."/>
            <person name="Sun J."/>
        </authorList>
    </citation>
    <scope>NUCLEOTIDE SEQUENCE [LARGE SCALE GENOMIC DNA]</scope>
    <source>
        <strain evidence="6 7">DSM 27180</strain>
    </source>
</reference>
<dbReference type="PANTHER" id="PTHR30146">
    <property type="entry name" value="LACI-RELATED TRANSCRIPTIONAL REPRESSOR"/>
    <property type="match status" value="1"/>
</dbReference>
<evidence type="ECO:0000256" key="1">
    <source>
        <dbReference type="ARBA" id="ARBA00023015"/>
    </source>
</evidence>
<feature type="domain" description="HTH lacI-type" evidence="5">
    <location>
        <begin position="13"/>
        <end position="67"/>
    </location>
</feature>
<keyword evidence="3" id="KW-0804">Transcription</keyword>
<sequence length="368" mass="37316">MNPAEPPQPPRRPTMADVAAAAGVSRALVSIVIRGAEGASDATRRRVLQAAKDLGYRPDTRARLLRSSRTRLIGVVFNVTEPYHAELVELLYEAAAAERYAITLSATGPRRGEREAVESLLDLGVEAAVVIAPTSPTAELAALPVPVVSMLRAPGGGAVASVASDEAAGIRLAMDHLHGLGHRRIAHLDGGAAVGSAARRTAYLAWMADAGEAAQVIPGGPLESDGSRAAAMLLASMGRPPAGAGREGNTQAGHATYAGHGGTASGAPGAPTAVVVFNDRSALGALDTFRRAGLGVPGELSVVGYDNSRMARLEHINLTSIGQDGPALAAAAVRSAAARIAGAAAEDVVIPPSLEPGGTTARLTPPGR</sequence>
<dbReference type="InterPro" id="IPR028082">
    <property type="entry name" value="Peripla_BP_I"/>
</dbReference>
<evidence type="ECO:0000256" key="3">
    <source>
        <dbReference type="ARBA" id="ARBA00023163"/>
    </source>
</evidence>
<evidence type="ECO:0000313" key="7">
    <source>
        <dbReference type="Proteomes" id="UP000479226"/>
    </source>
</evidence>
<name>A0ABX0DIH2_9MICC</name>
<evidence type="ECO:0000256" key="4">
    <source>
        <dbReference type="SAM" id="MobiDB-lite"/>
    </source>
</evidence>
<dbReference type="Gene3D" id="3.40.50.2300">
    <property type="match status" value="3"/>
</dbReference>
<dbReference type="SUPFAM" id="SSF47413">
    <property type="entry name" value="lambda repressor-like DNA-binding domains"/>
    <property type="match status" value="1"/>
</dbReference>
<proteinExistence type="predicted"/>
<keyword evidence="2" id="KW-0238">DNA-binding</keyword>
<dbReference type="PANTHER" id="PTHR30146:SF153">
    <property type="entry name" value="LACTOSE OPERON REPRESSOR"/>
    <property type="match status" value="1"/>
</dbReference>
<keyword evidence="7" id="KW-1185">Reference proteome</keyword>
<dbReference type="Pfam" id="PF00356">
    <property type="entry name" value="LacI"/>
    <property type="match status" value="1"/>
</dbReference>
<dbReference type="InterPro" id="IPR046335">
    <property type="entry name" value="LacI/GalR-like_sensor"/>
</dbReference>
<evidence type="ECO:0000259" key="5">
    <source>
        <dbReference type="PROSITE" id="PS50932"/>
    </source>
</evidence>
<dbReference type="InterPro" id="IPR000843">
    <property type="entry name" value="HTH_LacI"/>
</dbReference>
<accession>A0ABX0DIH2</accession>
<keyword evidence="1" id="KW-0805">Transcription regulation</keyword>
<dbReference type="Proteomes" id="UP000479226">
    <property type="component" value="Unassembled WGS sequence"/>
</dbReference>
<evidence type="ECO:0000313" key="6">
    <source>
        <dbReference type="EMBL" id="NGN84425.1"/>
    </source>
</evidence>
<dbReference type="Gene3D" id="1.10.260.40">
    <property type="entry name" value="lambda repressor-like DNA-binding domains"/>
    <property type="match status" value="1"/>
</dbReference>
<dbReference type="CDD" id="cd06267">
    <property type="entry name" value="PBP1_LacI_sugar_binding-like"/>
    <property type="match status" value="1"/>
</dbReference>
<dbReference type="PROSITE" id="PS50932">
    <property type="entry name" value="HTH_LACI_2"/>
    <property type="match status" value="1"/>
</dbReference>
<dbReference type="EMBL" id="JAAKZI010000024">
    <property type="protein sequence ID" value="NGN84425.1"/>
    <property type="molecule type" value="Genomic_DNA"/>
</dbReference>
<organism evidence="6 7">
    <name type="scientific">Arthrobacter silviterrae</name>
    <dbReference type="NCBI Taxonomy" id="2026658"/>
    <lineage>
        <taxon>Bacteria</taxon>
        <taxon>Bacillati</taxon>
        <taxon>Actinomycetota</taxon>
        <taxon>Actinomycetes</taxon>
        <taxon>Micrococcales</taxon>
        <taxon>Micrococcaceae</taxon>
        <taxon>Arthrobacter</taxon>
    </lineage>
</organism>
<dbReference type="SUPFAM" id="SSF53822">
    <property type="entry name" value="Periplasmic binding protein-like I"/>
    <property type="match status" value="1"/>
</dbReference>
<comment type="caution">
    <text evidence="6">The sequence shown here is derived from an EMBL/GenBank/DDBJ whole genome shotgun (WGS) entry which is preliminary data.</text>
</comment>
<dbReference type="InterPro" id="IPR010982">
    <property type="entry name" value="Lambda_DNA-bd_dom_sf"/>
</dbReference>